<sequence length="137" mass="14857">EDLPGVHDVRQQLRGGPPPLEAVEPAGPLLHQLLQLLPRDPDRHLRRPRRVVLPPACPGGGNRSSGALLVGRRRRRRGHVPLAVVRPRRHRVLRDGAVAHGLAAQHVRILPLVLPVLAAESRLIAVAGSPLAVLRKG</sequence>
<protein>
    <submittedName>
        <fullName evidence="1">Uncharacterized protein</fullName>
    </submittedName>
</protein>
<name>A0A804NC91_MAIZE</name>
<evidence type="ECO:0000313" key="2">
    <source>
        <dbReference type="Proteomes" id="UP000007305"/>
    </source>
</evidence>
<organism evidence="1 2">
    <name type="scientific">Zea mays</name>
    <name type="common">Maize</name>
    <dbReference type="NCBI Taxonomy" id="4577"/>
    <lineage>
        <taxon>Eukaryota</taxon>
        <taxon>Viridiplantae</taxon>
        <taxon>Streptophyta</taxon>
        <taxon>Embryophyta</taxon>
        <taxon>Tracheophyta</taxon>
        <taxon>Spermatophyta</taxon>
        <taxon>Magnoliopsida</taxon>
        <taxon>Liliopsida</taxon>
        <taxon>Poales</taxon>
        <taxon>Poaceae</taxon>
        <taxon>PACMAD clade</taxon>
        <taxon>Panicoideae</taxon>
        <taxon>Andropogonodae</taxon>
        <taxon>Andropogoneae</taxon>
        <taxon>Tripsacinae</taxon>
        <taxon>Zea</taxon>
    </lineage>
</organism>
<dbReference type="InParanoid" id="A0A804NC91"/>
<accession>A0A804NC91</accession>
<keyword evidence="2" id="KW-1185">Reference proteome</keyword>
<reference evidence="2" key="1">
    <citation type="submission" date="2015-12" db="EMBL/GenBank/DDBJ databases">
        <title>Update maize B73 reference genome by single molecule sequencing technologies.</title>
        <authorList>
            <consortium name="Maize Genome Sequencing Project"/>
            <person name="Ware D."/>
        </authorList>
    </citation>
    <scope>NUCLEOTIDE SEQUENCE [LARGE SCALE GENOMIC DNA]</scope>
    <source>
        <strain evidence="2">cv. B73</strain>
    </source>
</reference>
<reference evidence="1" key="3">
    <citation type="submission" date="2021-05" db="UniProtKB">
        <authorList>
            <consortium name="EnsemblPlants"/>
        </authorList>
    </citation>
    <scope>IDENTIFICATION</scope>
    <source>
        <strain evidence="1">cv. B73</strain>
    </source>
</reference>
<reference evidence="1" key="2">
    <citation type="submission" date="2019-07" db="EMBL/GenBank/DDBJ databases">
        <authorList>
            <person name="Seetharam A."/>
            <person name="Woodhouse M."/>
            <person name="Cannon E."/>
        </authorList>
    </citation>
    <scope>NUCLEOTIDE SEQUENCE [LARGE SCALE GENOMIC DNA]</scope>
    <source>
        <strain evidence="1">cv. B73</strain>
    </source>
</reference>
<dbReference type="EnsemblPlants" id="Zm00001eb150990_T001">
    <property type="protein sequence ID" value="Zm00001eb150990_P001"/>
    <property type="gene ID" value="Zm00001eb150990"/>
</dbReference>
<evidence type="ECO:0000313" key="1">
    <source>
        <dbReference type="EnsemblPlants" id="Zm00001eb150990_P001"/>
    </source>
</evidence>
<proteinExistence type="predicted"/>
<dbReference type="AlphaFoldDB" id="A0A804NC91"/>
<dbReference type="Proteomes" id="UP000007305">
    <property type="component" value="Chromosome 3"/>
</dbReference>
<dbReference type="Gramene" id="Zm00001eb150990_T001">
    <property type="protein sequence ID" value="Zm00001eb150990_P001"/>
    <property type="gene ID" value="Zm00001eb150990"/>
</dbReference>